<evidence type="ECO:0000256" key="2">
    <source>
        <dbReference type="SAM" id="Phobius"/>
    </source>
</evidence>
<feature type="region of interest" description="Disordered" evidence="1">
    <location>
        <begin position="1"/>
        <end position="25"/>
    </location>
</feature>
<feature type="compositionally biased region" description="Low complexity" evidence="1">
    <location>
        <begin position="91"/>
        <end position="100"/>
    </location>
</feature>
<dbReference type="Proteomes" id="UP000737171">
    <property type="component" value="Unassembled WGS sequence"/>
</dbReference>
<keyword evidence="2" id="KW-0812">Transmembrane</keyword>
<keyword evidence="2" id="KW-0472">Membrane</keyword>
<feature type="compositionally biased region" description="Pro residues" evidence="1">
    <location>
        <begin position="139"/>
        <end position="177"/>
    </location>
</feature>
<evidence type="ECO:0000313" key="3">
    <source>
        <dbReference type="EMBL" id="NRF69689.1"/>
    </source>
</evidence>
<feature type="region of interest" description="Disordered" evidence="1">
    <location>
        <begin position="67"/>
        <end position="177"/>
    </location>
</feature>
<keyword evidence="4" id="KW-1185">Reference proteome</keyword>
<proteinExistence type="predicted"/>
<evidence type="ECO:0000256" key="1">
    <source>
        <dbReference type="SAM" id="MobiDB-lite"/>
    </source>
</evidence>
<gene>
    <name evidence="3" type="ORF">HLB44_22035</name>
</gene>
<accession>A0ABX2EM74</accession>
<evidence type="ECO:0000313" key="4">
    <source>
        <dbReference type="Proteomes" id="UP000737171"/>
    </source>
</evidence>
<protein>
    <submittedName>
        <fullName evidence="3">Uncharacterized protein</fullName>
    </submittedName>
</protein>
<name>A0ABX2EM74_9BURK</name>
<organism evidence="3 4">
    <name type="scientific">Pseudaquabacterium terrae</name>
    <dbReference type="NCBI Taxonomy" id="2732868"/>
    <lineage>
        <taxon>Bacteria</taxon>
        <taxon>Pseudomonadati</taxon>
        <taxon>Pseudomonadota</taxon>
        <taxon>Betaproteobacteria</taxon>
        <taxon>Burkholderiales</taxon>
        <taxon>Sphaerotilaceae</taxon>
        <taxon>Pseudaquabacterium</taxon>
    </lineage>
</organism>
<reference evidence="3 4" key="1">
    <citation type="submission" date="2020-05" db="EMBL/GenBank/DDBJ databases">
        <title>Aquincola sp. isolate from soil.</title>
        <authorList>
            <person name="Han J."/>
            <person name="Kim D.-U."/>
        </authorList>
    </citation>
    <scope>NUCLEOTIDE SEQUENCE [LARGE SCALE GENOMIC DNA]</scope>
    <source>
        <strain evidence="3 4">S2</strain>
    </source>
</reference>
<keyword evidence="2" id="KW-1133">Transmembrane helix</keyword>
<sequence>MRHDSIGEIGEMRSPTWNPRGESRSRAVGPVAGVVVLALGVAAAVGLYMRQEEPKSTVAMAPAGEQVTLPVPTESTAPPVTELPALPPAPAAAADSSAEVRSTAAPRRNVSPNPATRAERSANATPPARVAEAALRPLPETPKPIEPAVTPMPAPTPTPMAPPQPAVDPAPPAAPSD</sequence>
<comment type="caution">
    <text evidence="3">The sequence shown here is derived from an EMBL/GenBank/DDBJ whole genome shotgun (WGS) entry which is preliminary data.</text>
</comment>
<feature type="transmembrane region" description="Helical" evidence="2">
    <location>
        <begin position="27"/>
        <end position="48"/>
    </location>
</feature>
<dbReference type="RefSeq" id="WP_173127019.1">
    <property type="nucleotide sequence ID" value="NZ_JABRWJ010000006.1"/>
</dbReference>
<dbReference type="EMBL" id="JABRWJ010000006">
    <property type="protein sequence ID" value="NRF69689.1"/>
    <property type="molecule type" value="Genomic_DNA"/>
</dbReference>